<dbReference type="AlphaFoldDB" id="A0A0C9VT12"/>
<organism evidence="2 3">
    <name type="scientific">Sphaerobolus stellatus (strain SS14)</name>
    <dbReference type="NCBI Taxonomy" id="990650"/>
    <lineage>
        <taxon>Eukaryota</taxon>
        <taxon>Fungi</taxon>
        <taxon>Dikarya</taxon>
        <taxon>Basidiomycota</taxon>
        <taxon>Agaricomycotina</taxon>
        <taxon>Agaricomycetes</taxon>
        <taxon>Phallomycetidae</taxon>
        <taxon>Geastrales</taxon>
        <taxon>Sphaerobolaceae</taxon>
        <taxon>Sphaerobolus</taxon>
    </lineage>
</organism>
<evidence type="ECO:0000313" key="3">
    <source>
        <dbReference type="Proteomes" id="UP000054279"/>
    </source>
</evidence>
<reference evidence="2 3" key="1">
    <citation type="submission" date="2014-06" db="EMBL/GenBank/DDBJ databases">
        <title>Evolutionary Origins and Diversification of the Mycorrhizal Mutualists.</title>
        <authorList>
            <consortium name="DOE Joint Genome Institute"/>
            <consortium name="Mycorrhizal Genomics Consortium"/>
            <person name="Kohler A."/>
            <person name="Kuo A."/>
            <person name="Nagy L.G."/>
            <person name="Floudas D."/>
            <person name="Copeland A."/>
            <person name="Barry K.W."/>
            <person name="Cichocki N."/>
            <person name="Veneault-Fourrey C."/>
            <person name="LaButti K."/>
            <person name="Lindquist E.A."/>
            <person name="Lipzen A."/>
            <person name="Lundell T."/>
            <person name="Morin E."/>
            <person name="Murat C."/>
            <person name="Riley R."/>
            <person name="Ohm R."/>
            <person name="Sun H."/>
            <person name="Tunlid A."/>
            <person name="Henrissat B."/>
            <person name="Grigoriev I.V."/>
            <person name="Hibbett D.S."/>
            <person name="Martin F."/>
        </authorList>
    </citation>
    <scope>NUCLEOTIDE SEQUENCE [LARGE SCALE GENOMIC DNA]</scope>
    <source>
        <strain evidence="2 3">SS14</strain>
    </source>
</reference>
<protein>
    <submittedName>
        <fullName evidence="2">Uncharacterized protein</fullName>
    </submittedName>
</protein>
<gene>
    <name evidence="2" type="ORF">M422DRAFT_255253</name>
</gene>
<evidence type="ECO:0000313" key="2">
    <source>
        <dbReference type="EMBL" id="KIJ41635.1"/>
    </source>
</evidence>
<accession>A0A0C9VT12</accession>
<proteinExistence type="predicted"/>
<dbReference type="Proteomes" id="UP000054279">
    <property type="component" value="Unassembled WGS sequence"/>
</dbReference>
<sequence>MPSSFIVPNRGAISAGDLVEDTDVLRRNFIMRKKKLADHISAMRDKYTALLQDGRRNGDRRPVEVDRRSDTPQTTENNDAAAAFADSLKCALCLDTMCAPVIKTPKALKRYEIMEAVWTPRIAKYLQVHSWGYMNGADYIG</sequence>
<dbReference type="EMBL" id="KN837135">
    <property type="protein sequence ID" value="KIJ41635.1"/>
    <property type="molecule type" value="Genomic_DNA"/>
</dbReference>
<keyword evidence="3" id="KW-1185">Reference proteome</keyword>
<feature type="region of interest" description="Disordered" evidence="1">
    <location>
        <begin position="51"/>
        <end position="76"/>
    </location>
</feature>
<evidence type="ECO:0000256" key="1">
    <source>
        <dbReference type="SAM" id="MobiDB-lite"/>
    </source>
</evidence>
<name>A0A0C9VT12_SPHS4</name>
<dbReference type="HOGENOM" id="CLU_1826536_0_0_1"/>
<feature type="compositionally biased region" description="Basic and acidic residues" evidence="1">
    <location>
        <begin position="51"/>
        <end position="70"/>
    </location>
</feature>